<evidence type="ECO:0000256" key="11">
    <source>
        <dbReference type="ARBA" id="ARBA00022932"/>
    </source>
</evidence>
<evidence type="ECO:0000256" key="1">
    <source>
        <dbReference type="ARBA" id="ARBA00022578"/>
    </source>
</evidence>
<keyword evidence="3" id="KW-0540">Nuclease</keyword>
<dbReference type="EMBL" id="PGCJ01000013">
    <property type="protein sequence ID" value="PLW57199.1"/>
    <property type="molecule type" value="Genomic_DNA"/>
</dbReference>
<proteinExistence type="predicted"/>
<keyword evidence="8" id="KW-0694">RNA-binding</keyword>
<evidence type="ECO:0000256" key="6">
    <source>
        <dbReference type="ARBA" id="ARBA00022801"/>
    </source>
</evidence>
<dbReference type="GO" id="GO:0003887">
    <property type="term" value="F:DNA-directed DNA polymerase activity"/>
    <property type="evidence" value="ECO:0007669"/>
    <property type="project" value="UniProtKB-KW"/>
</dbReference>
<evidence type="ECO:0000256" key="12">
    <source>
        <dbReference type="ARBA" id="ARBA00023172"/>
    </source>
</evidence>
<keyword evidence="2" id="KW-0548">Nucleotidyltransferase</keyword>
<evidence type="ECO:0000259" key="16">
    <source>
        <dbReference type="PROSITE" id="PS50994"/>
    </source>
</evidence>
<dbReference type="GO" id="GO:0015074">
    <property type="term" value="P:DNA integration"/>
    <property type="evidence" value="ECO:0007669"/>
    <property type="project" value="UniProtKB-KW"/>
</dbReference>
<evidence type="ECO:0000256" key="14">
    <source>
        <dbReference type="ARBA" id="ARBA00049244"/>
    </source>
</evidence>
<evidence type="ECO:0000313" key="18">
    <source>
        <dbReference type="Proteomes" id="UP000235388"/>
    </source>
</evidence>
<dbReference type="PANTHER" id="PTHR42648">
    <property type="entry name" value="TRANSPOSASE, PUTATIVE-RELATED"/>
    <property type="match status" value="1"/>
</dbReference>
<accession>A0A2N5W4P0</accession>
<gene>
    <name evidence="17" type="ORF">PCANC_03049</name>
</gene>
<evidence type="ECO:0000256" key="15">
    <source>
        <dbReference type="SAM" id="MobiDB-lite"/>
    </source>
</evidence>
<dbReference type="Pfam" id="PF25597">
    <property type="entry name" value="SH3_retrovirus"/>
    <property type="match status" value="1"/>
</dbReference>
<dbReference type="GO" id="GO:0046872">
    <property type="term" value="F:metal ion binding"/>
    <property type="evidence" value="ECO:0007669"/>
    <property type="project" value="UniProtKB-KW"/>
</dbReference>
<keyword evidence="6" id="KW-0378">Hydrolase</keyword>
<evidence type="ECO:0000256" key="9">
    <source>
        <dbReference type="ARBA" id="ARBA00022908"/>
    </source>
</evidence>
<dbReference type="GO" id="GO:0016787">
    <property type="term" value="F:hydrolase activity"/>
    <property type="evidence" value="ECO:0007669"/>
    <property type="project" value="UniProtKB-KW"/>
</dbReference>
<feature type="compositionally biased region" description="Acidic residues" evidence="15">
    <location>
        <begin position="414"/>
        <end position="425"/>
    </location>
</feature>
<keyword evidence="5" id="KW-0255">Endonuclease</keyword>
<keyword evidence="9" id="KW-0229">DNA integration</keyword>
<keyword evidence="7" id="KW-0460">Magnesium</keyword>
<evidence type="ECO:0000256" key="10">
    <source>
        <dbReference type="ARBA" id="ARBA00022918"/>
    </source>
</evidence>
<dbReference type="InterPro" id="IPR001584">
    <property type="entry name" value="Integrase_cat-core"/>
</dbReference>
<keyword evidence="12" id="KW-0233">DNA recombination</keyword>
<evidence type="ECO:0000256" key="7">
    <source>
        <dbReference type="ARBA" id="ARBA00022842"/>
    </source>
</evidence>
<dbReference type="STRING" id="200324.A0A2N5W4P0"/>
<keyword evidence="11" id="KW-0239">DNA-directed DNA polymerase</keyword>
<dbReference type="Gene3D" id="3.30.420.10">
    <property type="entry name" value="Ribonuclease H-like superfamily/Ribonuclease H"/>
    <property type="match status" value="1"/>
</dbReference>
<evidence type="ECO:0000313" key="17">
    <source>
        <dbReference type="EMBL" id="PLW57199.1"/>
    </source>
</evidence>
<comment type="catalytic activity">
    <reaction evidence="13">
        <text>DNA(n) + a 2'-deoxyribonucleoside 5'-triphosphate = DNA(n+1) + diphosphate</text>
        <dbReference type="Rhea" id="RHEA:22508"/>
        <dbReference type="Rhea" id="RHEA-COMP:17339"/>
        <dbReference type="Rhea" id="RHEA-COMP:17340"/>
        <dbReference type="ChEBI" id="CHEBI:33019"/>
        <dbReference type="ChEBI" id="CHEBI:61560"/>
        <dbReference type="ChEBI" id="CHEBI:173112"/>
        <dbReference type="EC" id="2.7.7.49"/>
    </reaction>
</comment>
<evidence type="ECO:0000256" key="3">
    <source>
        <dbReference type="ARBA" id="ARBA00022722"/>
    </source>
</evidence>
<dbReference type="GO" id="GO:0003964">
    <property type="term" value="F:RNA-directed DNA polymerase activity"/>
    <property type="evidence" value="ECO:0007669"/>
    <property type="project" value="UniProtKB-KW"/>
</dbReference>
<dbReference type="SUPFAM" id="SSF53098">
    <property type="entry name" value="Ribonuclease H-like"/>
    <property type="match status" value="1"/>
</dbReference>
<keyword evidence="18" id="KW-1185">Reference proteome</keyword>
<dbReference type="AlphaFoldDB" id="A0A2N5W4P0"/>
<dbReference type="InterPro" id="IPR036397">
    <property type="entry name" value="RNaseH_sf"/>
</dbReference>
<feature type="domain" description="Integrase catalytic" evidence="16">
    <location>
        <begin position="122"/>
        <end position="283"/>
    </location>
</feature>
<comment type="catalytic activity">
    <reaction evidence="14">
        <text>DNA(n) + a 2'-deoxyribonucleoside 5'-triphosphate = DNA(n+1) + diphosphate</text>
        <dbReference type="Rhea" id="RHEA:22508"/>
        <dbReference type="Rhea" id="RHEA-COMP:17339"/>
        <dbReference type="Rhea" id="RHEA-COMP:17340"/>
        <dbReference type="ChEBI" id="CHEBI:33019"/>
        <dbReference type="ChEBI" id="CHEBI:61560"/>
        <dbReference type="ChEBI" id="CHEBI:173112"/>
        <dbReference type="EC" id="2.7.7.7"/>
    </reaction>
</comment>
<keyword evidence="1" id="KW-0815">Transposition</keyword>
<keyword evidence="4" id="KW-0479">Metal-binding</keyword>
<dbReference type="InterPro" id="IPR012337">
    <property type="entry name" value="RNaseH-like_sf"/>
</dbReference>
<comment type="caution">
    <text evidence="17">The sequence shown here is derived from an EMBL/GenBank/DDBJ whole genome shotgun (WGS) entry which is preliminary data.</text>
</comment>
<protein>
    <recommendedName>
        <fullName evidence="16">Integrase catalytic domain-containing protein</fullName>
    </recommendedName>
</protein>
<evidence type="ECO:0000256" key="13">
    <source>
        <dbReference type="ARBA" id="ARBA00048173"/>
    </source>
</evidence>
<organism evidence="17 18">
    <name type="scientific">Puccinia coronata f. sp. avenae</name>
    <dbReference type="NCBI Taxonomy" id="200324"/>
    <lineage>
        <taxon>Eukaryota</taxon>
        <taxon>Fungi</taxon>
        <taxon>Dikarya</taxon>
        <taxon>Basidiomycota</taxon>
        <taxon>Pucciniomycotina</taxon>
        <taxon>Pucciniomycetes</taxon>
        <taxon>Pucciniales</taxon>
        <taxon>Pucciniaceae</taxon>
        <taxon>Puccinia</taxon>
    </lineage>
</organism>
<keyword evidence="10" id="KW-0695">RNA-directed DNA polymerase</keyword>
<dbReference type="GO" id="GO:0003723">
    <property type="term" value="F:RNA binding"/>
    <property type="evidence" value="ECO:0007669"/>
    <property type="project" value="UniProtKB-KW"/>
</dbReference>
<evidence type="ECO:0000256" key="4">
    <source>
        <dbReference type="ARBA" id="ARBA00022723"/>
    </source>
</evidence>
<dbReference type="PANTHER" id="PTHR42648:SF11">
    <property type="entry name" value="TRANSPOSON TY4-P GAG-POL POLYPROTEIN"/>
    <property type="match status" value="1"/>
</dbReference>
<dbReference type="GO" id="GO:0032196">
    <property type="term" value="P:transposition"/>
    <property type="evidence" value="ECO:0007669"/>
    <property type="project" value="UniProtKB-KW"/>
</dbReference>
<dbReference type="GO" id="GO:0005634">
    <property type="term" value="C:nucleus"/>
    <property type="evidence" value="ECO:0007669"/>
    <property type="project" value="UniProtKB-ARBA"/>
</dbReference>
<dbReference type="PROSITE" id="PS50994">
    <property type="entry name" value="INTEGRASE"/>
    <property type="match status" value="1"/>
</dbReference>
<reference evidence="17 18" key="1">
    <citation type="submission" date="2017-11" db="EMBL/GenBank/DDBJ databases">
        <title>De novo assembly and phasing of dikaryotic genomes from two isolates of Puccinia coronata f. sp. avenae, the causal agent of oat crown rust.</title>
        <authorList>
            <person name="Miller M.E."/>
            <person name="Zhang Y."/>
            <person name="Omidvar V."/>
            <person name="Sperschneider J."/>
            <person name="Schwessinger B."/>
            <person name="Raley C."/>
            <person name="Palmer J.M."/>
            <person name="Garnica D."/>
            <person name="Upadhyaya N."/>
            <person name="Rathjen J."/>
            <person name="Taylor J.M."/>
            <person name="Park R.F."/>
            <person name="Dodds P.N."/>
            <person name="Hirsch C.D."/>
            <person name="Kianian S.F."/>
            <person name="Figueroa M."/>
        </authorList>
    </citation>
    <scope>NUCLEOTIDE SEQUENCE [LARGE SCALE GENOMIC DNA]</scope>
    <source>
        <strain evidence="17">12NC29</strain>
    </source>
</reference>
<keyword evidence="11" id="KW-0808">Transferase</keyword>
<feature type="region of interest" description="Disordered" evidence="15">
    <location>
        <begin position="388"/>
        <end position="433"/>
    </location>
</feature>
<dbReference type="Proteomes" id="UP000235388">
    <property type="component" value="Unassembled WGS sequence"/>
</dbReference>
<dbReference type="InterPro" id="IPR039537">
    <property type="entry name" value="Retrotran_Ty1/copia-like"/>
</dbReference>
<evidence type="ECO:0000256" key="8">
    <source>
        <dbReference type="ARBA" id="ARBA00022884"/>
    </source>
</evidence>
<evidence type="ECO:0000256" key="2">
    <source>
        <dbReference type="ARBA" id="ARBA00022695"/>
    </source>
</evidence>
<sequence>MLNNIEFFVSTEDCNIPISTGKGPDDLLAEKTGVATIIQDSGKVVRLENALYVPRLSRNLISLGRLMKDSVLIEKVMGSHVVHIDDSIKFTCNMVQGVLEITTSIGSVPVSLAAISMSTHSEPPNPFLTWHNRLGHAGISRIKVAVPDKKFQATDTLTLLKQKSQAADAFFDFKTFFEKQTGHVIKRLITDGGGEFVNNNLGEFLNASGIQHKISPSYTPQHNGVAERANRTIINMARCMLVQSNLAKEWWGEAVKTAMATTNCLPSLGRGKISPLQQMFGKKPNLSFLRPFGCKTWMLKPKHLQGSKFDAVAWDGVVIGYANDYSAYRVVRLPDKQIIETRHAYFDESTFPSLAALKPSVDLFPHSILPDFHSEVVFPFQDEDPVPFHGEDIDMDPSGEDGQDHVQDSQDAADAMEVDEDEETSGENIHKQSGGLPPLTQCCLILNPPCHPTLFSISIF</sequence>
<dbReference type="InterPro" id="IPR057670">
    <property type="entry name" value="SH3_retrovirus"/>
</dbReference>
<dbReference type="GO" id="GO:0006310">
    <property type="term" value="P:DNA recombination"/>
    <property type="evidence" value="ECO:0007669"/>
    <property type="project" value="UniProtKB-KW"/>
</dbReference>
<dbReference type="GO" id="GO:0004519">
    <property type="term" value="F:endonuclease activity"/>
    <property type="evidence" value="ECO:0007669"/>
    <property type="project" value="UniProtKB-KW"/>
</dbReference>
<dbReference type="OrthoDB" id="7691805at2759"/>
<name>A0A2N5W4P0_9BASI</name>
<evidence type="ECO:0000256" key="5">
    <source>
        <dbReference type="ARBA" id="ARBA00022759"/>
    </source>
</evidence>